<gene>
    <name evidence="1" type="ORF">K443DRAFT_672261</name>
</gene>
<dbReference type="AlphaFoldDB" id="A0A0C9Y479"/>
<dbReference type="EMBL" id="KN838541">
    <property type="protein sequence ID" value="KIK08744.1"/>
    <property type="molecule type" value="Genomic_DNA"/>
</dbReference>
<sequence length="64" mass="7075">MALTSELSEKGTSSSIQVVDLNDADTAAQIIPESEGPLDPAVALRLRRKIDWRIMPLMCRTYVT</sequence>
<keyword evidence="2" id="KW-1185">Reference proteome</keyword>
<reference evidence="1 2" key="1">
    <citation type="submission" date="2014-04" db="EMBL/GenBank/DDBJ databases">
        <authorList>
            <consortium name="DOE Joint Genome Institute"/>
            <person name="Kuo A."/>
            <person name="Kohler A."/>
            <person name="Nagy L.G."/>
            <person name="Floudas D."/>
            <person name="Copeland A."/>
            <person name="Barry K.W."/>
            <person name="Cichocki N."/>
            <person name="Veneault-Fourrey C."/>
            <person name="LaButti K."/>
            <person name="Lindquist E.A."/>
            <person name="Lipzen A."/>
            <person name="Lundell T."/>
            <person name="Morin E."/>
            <person name="Murat C."/>
            <person name="Sun H."/>
            <person name="Tunlid A."/>
            <person name="Henrissat B."/>
            <person name="Grigoriev I.V."/>
            <person name="Hibbett D.S."/>
            <person name="Martin F."/>
            <person name="Nordberg H.P."/>
            <person name="Cantor M.N."/>
            <person name="Hua S.X."/>
        </authorList>
    </citation>
    <scope>NUCLEOTIDE SEQUENCE [LARGE SCALE GENOMIC DNA]</scope>
    <source>
        <strain evidence="1 2">LaAM-08-1</strain>
    </source>
</reference>
<protein>
    <submittedName>
        <fullName evidence="1">Uncharacterized protein</fullName>
    </submittedName>
</protein>
<evidence type="ECO:0000313" key="1">
    <source>
        <dbReference type="EMBL" id="KIK08744.1"/>
    </source>
</evidence>
<name>A0A0C9Y479_9AGAR</name>
<dbReference type="HOGENOM" id="CLU_2868024_0_0_1"/>
<dbReference type="Proteomes" id="UP000054477">
    <property type="component" value="Unassembled WGS sequence"/>
</dbReference>
<organism evidence="1 2">
    <name type="scientific">Laccaria amethystina LaAM-08-1</name>
    <dbReference type="NCBI Taxonomy" id="1095629"/>
    <lineage>
        <taxon>Eukaryota</taxon>
        <taxon>Fungi</taxon>
        <taxon>Dikarya</taxon>
        <taxon>Basidiomycota</taxon>
        <taxon>Agaricomycotina</taxon>
        <taxon>Agaricomycetes</taxon>
        <taxon>Agaricomycetidae</taxon>
        <taxon>Agaricales</taxon>
        <taxon>Agaricineae</taxon>
        <taxon>Hydnangiaceae</taxon>
        <taxon>Laccaria</taxon>
    </lineage>
</organism>
<dbReference type="STRING" id="1095629.A0A0C9Y479"/>
<reference evidence="2" key="2">
    <citation type="submission" date="2015-01" db="EMBL/GenBank/DDBJ databases">
        <title>Evolutionary Origins and Diversification of the Mycorrhizal Mutualists.</title>
        <authorList>
            <consortium name="DOE Joint Genome Institute"/>
            <consortium name="Mycorrhizal Genomics Consortium"/>
            <person name="Kohler A."/>
            <person name="Kuo A."/>
            <person name="Nagy L.G."/>
            <person name="Floudas D."/>
            <person name="Copeland A."/>
            <person name="Barry K.W."/>
            <person name="Cichocki N."/>
            <person name="Veneault-Fourrey C."/>
            <person name="LaButti K."/>
            <person name="Lindquist E.A."/>
            <person name="Lipzen A."/>
            <person name="Lundell T."/>
            <person name="Morin E."/>
            <person name="Murat C."/>
            <person name="Riley R."/>
            <person name="Ohm R."/>
            <person name="Sun H."/>
            <person name="Tunlid A."/>
            <person name="Henrissat B."/>
            <person name="Grigoriev I.V."/>
            <person name="Hibbett D.S."/>
            <person name="Martin F."/>
        </authorList>
    </citation>
    <scope>NUCLEOTIDE SEQUENCE [LARGE SCALE GENOMIC DNA]</scope>
    <source>
        <strain evidence="2">LaAM-08-1</strain>
    </source>
</reference>
<proteinExistence type="predicted"/>
<accession>A0A0C9Y479</accession>
<dbReference type="OrthoDB" id="6730379at2759"/>
<evidence type="ECO:0000313" key="2">
    <source>
        <dbReference type="Proteomes" id="UP000054477"/>
    </source>
</evidence>